<organism evidence="3 4">
    <name type="scientific">Coralloluteibacterium thermophilum</name>
    <dbReference type="NCBI Taxonomy" id="2707049"/>
    <lineage>
        <taxon>Bacteria</taxon>
        <taxon>Pseudomonadati</taxon>
        <taxon>Pseudomonadota</taxon>
        <taxon>Gammaproteobacteria</taxon>
        <taxon>Lysobacterales</taxon>
        <taxon>Lysobacteraceae</taxon>
        <taxon>Coralloluteibacterium</taxon>
    </lineage>
</organism>
<name>A0ABV9NMY8_9GAMM</name>
<dbReference type="InterPro" id="IPR007844">
    <property type="entry name" value="AsmA"/>
</dbReference>
<dbReference type="PANTHER" id="PTHR30441">
    <property type="entry name" value="DUF748 DOMAIN-CONTAINING PROTEIN"/>
    <property type="match status" value="1"/>
</dbReference>
<keyword evidence="4" id="KW-1185">Reference proteome</keyword>
<feature type="domain" description="AsmA" evidence="2">
    <location>
        <begin position="23"/>
        <end position="136"/>
    </location>
</feature>
<dbReference type="EMBL" id="JBHSGG010000029">
    <property type="protein sequence ID" value="MFC4728483.1"/>
    <property type="molecule type" value="Genomic_DNA"/>
</dbReference>
<evidence type="ECO:0000313" key="4">
    <source>
        <dbReference type="Proteomes" id="UP001595892"/>
    </source>
</evidence>
<accession>A0ABV9NMY8</accession>
<gene>
    <name evidence="3" type="ORF">ACFO3Q_09915</name>
</gene>
<keyword evidence="1" id="KW-0472">Membrane</keyword>
<keyword evidence="1" id="KW-0812">Transmembrane</keyword>
<reference evidence="4" key="1">
    <citation type="journal article" date="2019" name="Int. J. Syst. Evol. Microbiol.">
        <title>The Global Catalogue of Microorganisms (GCM) 10K type strain sequencing project: providing services to taxonomists for standard genome sequencing and annotation.</title>
        <authorList>
            <consortium name="The Broad Institute Genomics Platform"/>
            <consortium name="The Broad Institute Genome Sequencing Center for Infectious Disease"/>
            <person name="Wu L."/>
            <person name="Ma J."/>
        </authorList>
    </citation>
    <scope>NUCLEOTIDE SEQUENCE [LARGE SCALE GENOMIC DNA]</scope>
    <source>
        <strain evidence="4">CGMCC 1.13574</strain>
    </source>
</reference>
<dbReference type="PANTHER" id="PTHR30441:SF9">
    <property type="entry name" value="ASMA FAMILY PROTEIN YHJG"/>
    <property type="match status" value="1"/>
</dbReference>
<dbReference type="Proteomes" id="UP001595892">
    <property type="component" value="Unassembled WGS sequence"/>
</dbReference>
<dbReference type="Pfam" id="PF05170">
    <property type="entry name" value="AsmA"/>
    <property type="match status" value="2"/>
</dbReference>
<evidence type="ECO:0000259" key="2">
    <source>
        <dbReference type="Pfam" id="PF05170"/>
    </source>
</evidence>
<dbReference type="InterPro" id="IPR052894">
    <property type="entry name" value="AsmA-related"/>
</dbReference>
<keyword evidence="1" id="KW-1133">Transmembrane helix</keyword>
<proteinExistence type="predicted"/>
<dbReference type="RefSeq" id="WP_377004516.1">
    <property type="nucleotide sequence ID" value="NZ_JBHSGG010000029.1"/>
</dbReference>
<feature type="transmembrane region" description="Helical" evidence="1">
    <location>
        <begin position="19"/>
        <end position="40"/>
    </location>
</feature>
<sequence>MNATTPPAAPPARRRRWPYVVGAIVLALVVLALVWDWNWFKGPVERRVEAATGREFRIEGDLDVDLSLTAPTIRADGLMLANAEWSDEPEMVRVGRLEARIALWRLLRGQVVLPRLDLTEPRVIIETHEDGGNWVFREDAEDDGRAPHLPDLSNLRIVDGELVFREGDRRTDLRLSVDTVEPREAGTPAPLAVAGEGTYRDEPFTLEGRIESPLELIEAQSADTYRVDLRARAGATRAHVRGALQGQLRLDAFEADASLEGANLGDLYRLIGLALPETPPYTLEGRLARDGDTWSYRGFRGTVGDSDLRGDVVVETGGDRLRMEAELASDLLDFDDLAGFVGAPPRTGEGETASEQQQRQAAERAASGRILPDTPYDLGKLRSLDADVRLRAARIEAPGWPLEDMDAHMVLENGVVNLDPLNFGVAGGNVRSTIDMDASREPIRTAARINVRGLELPRLFPAAESMRDAVGSISGDAELRGTGNSVAAMLGSSSGDVALGMGSGRMSNLLLELVGLDIAEALRYWLGRDPDVVIRCGYVDFGVEDGLMTSRGLLFDTDDTVIYGDARINLADESLEIRVEPQPKDRSFLSVRTPLWIRGTLASPSVRPEASGLALRGAAAVALGSIAPPAALLALLELGPGEDSDCGASLRQQGAD</sequence>
<feature type="domain" description="AsmA" evidence="2">
    <location>
        <begin position="195"/>
        <end position="551"/>
    </location>
</feature>
<comment type="caution">
    <text evidence="3">The sequence shown here is derived from an EMBL/GenBank/DDBJ whole genome shotgun (WGS) entry which is preliminary data.</text>
</comment>
<protein>
    <submittedName>
        <fullName evidence="3">AsmA family protein</fullName>
    </submittedName>
</protein>
<evidence type="ECO:0000313" key="3">
    <source>
        <dbReference type="EMBL" id="MFC4728483.1"/>
    </source>
</evidence>
<evidence type="ECO:0000256" key="1">
    <source>
        <dbReference type="SAM" id="Phobius"/>
    </source>
</evidence>